<accession>A0ABD3M7L1</accession>
<feature type="transmembrane region" description="Helical" evidence="1">
    <location>
        <begin position="320"/>
        <end position="339"/>
    </location>
</feature>
<proteinExistence type="predicted"/>
<name>A0ABD3M7L1_9STRA</name>
<organism evidence="2 3">
    <name type="scientific">Discostella pseudostelligera</name>
    <dbReference type="NCBI Taxonomy" id="259834"/>
    <lineage>
        <taxon>Eukaryota</taxon>
        <taxon>Sar</taxon>
        <taxon>Stramenopiles</taxon>
        <taxon>Ochrophyta</taxon>
        <taxon>Bacillariophyta</taxon>
        <taxon>Coscinodiscophyceae</taxon>
        <taxon>Thalassiosirophycidae</taxon>
        <taxon>Stephanodiscales</taxon>
        <taxon>Stephanodiscaceae</taxon>
        <taxon>Discostella</taxon>
    </lineage>
</organism>
<dbReference type="PANTHER" id="PTHR39535:SF2">
    <property type="entry name" value="HTTM DOMAIN-CONTAINING PROTEIN"/>
    <property type="match status" value="1"/>
</dbReference>
<keyword evidence="1" id="KW-1133">Transmembrane helix</keyword>
<feature type="transmembrane region" description="Helical" evidence="1">
    <location>
        <begin position="86"/>
        <end position="105"/>
    </location>
</feature>
<keyword evidence="3" id="KW-1185">Reference proteome</keyword>
<evidence type="ECO:0000313" key="3">
    <source>
        <dbReference type="Proteomes" id="UP001530293"/>
    </source>
</evidence>
<gene>
    <name evidence="2" type="ORF">ACHAWU_008212</name>
</gene>
<feature type="transmembrane region" description="Helical" evidence="1">
    <location>
        <begin position="351"/>
        <end position="368"/>
    </location>
</feature>
<evidence type="ECO:0000313" key="2">
    <source>
        <dbReference type="EMBL" id="KAL3759718.1"/>
    </source>
</evidence>
<keyword evidence="1" id="KW-0812">Transmembrane</keyword>
<feature type="transmembrane region" description="Helical" evidence="1">
    <location>
        <begin position="247"/>
        <end position="267"/>
    </location>
</feature>
<dbReference type="PANTHER" id="PTHR39535">
    <property type="entry name" value="SPORULATION-DELAYING PROTEIN SDPB"/>
    <property type="match status" value="1"/>
</dbReference>
<reference evidence="2 3" key="1">
    <citation type="submission" date="2024-10" db="EMBL/GenBank/DDBJ databases">
        <title>Updated reference genomes for cyclostephanoid diatoms.</title>
        <authorList>
            <person name="Roberts W.R."/>
            <person name="Alverson A.J."/>
        </authorList>
    </citation>
    <scope>NUCLEOTIDE SEQUENCE [LARGE SCALE GENOMIC DNA]</scope>
    <source>
        <strain evidence="2 3">AJA232-27</strain>
    </source>
</reference>
<evidence type="ECO:0008006" key="4">
    <source>
        <dbReference type="Google" id="ProtNLM"/>
    </source>
</evidence>
<keyword evidence="1" id="KW-0472">Membrane</keyword>
<feature type="transmembrane region" description="Helical" evidence="1">
    <location>
        <begin position="216"/>
        <end position="235"/>
    </location>
</feature>
<feature type="transmembrane region" description="Helical" evidence="1">
    <location>
        <begin position="59"/>
        <end position="80"/>
    </location>
</feature>
<protein>
    <recommendedName>
        <fullName evidence="4">HTTM domain-containing protein</fullName>
    </recommendedName>
</protein>
<dbReference type="Proteomes" id="UP001530293">
    <property type="component" value="Unassembled WGS sequence"/>
</dbReference>
<dbReference type="InterPro" id="IPR052964">
    <property type="entry name" value="Sporulation_signal_mat"/>
</dbReference>
<evidence type="ECO:0000256" key="1">
    <source>
        <dbReference type="SAM" id="Phobius"/>
    </source>
</evidence>
<dbReference type="AlphaFoldDB" id="A0ABD3M7L1"/>
<comment type="caution">
    <text evidence="2">The sequence shown here is derived from an EMBL/GenBank/DDBJ whole genome shotgun (WGS) entry which is preliminary data.</text>
</comment>
<dbReference type="EMBL" id="JALLBG020000197">
    <property type="protein sequence ID" value="KAL3759718.1"/>
    <property type="molecule type" value="Genomic_DNA"/>
</dbReference>
<feature type="transmembrane region" description="Helical" evidence="1">
    <location>
        <begin position="166"/>
        <end position="186"/>
    </location>
</feature>
<feature type="transmembrane region" description="Helical" evidence="1">
    <location>
        <begin position="374"/>
        <end position="392"/>
    </location>
</feature>
<sequence>MNVAASAAGSKPPLGPTSKPWQCIEYRWASCCSLSLCRDTNICMPFTATRGKLLFQFQYQYGIIGCDLSIIGWVCSFLVGDDSTSFFMSALMLYYFTIVSLYLFLDIHHSLLLSLALSAFSSSYPCHAHHKHAGKKCSTLPLRLLLPKTDALYKIICMHCYSGSMLYLQAILSIQVVLAIMLIFGYRTRLASIGSWVLYLSLTLRNTWLNFILDRYFHYLLFYSMFLPLDGTWAVDAKKHRSSNNNNNTFVTPATIAFKLFVTWLYFDAGYGKYTDPLQGWTLNPPHFLPALDTYVRHTTVARYVYGLLGPTGLRYMTPTVVYVELLCAPVALLGSFIYGKQSGVNGSKGILYGVIGVICMMHIGIALTMNNTVLLSLVACVAWCIFLPEGVGDDLLRLLRPILSRGFVASDGSSGSTRSDIIGNDNHKPISSFAKNHGLSALVIGIFVSGSIWFETMSTQCNQSMEHIWSTLLHNRWNVFVGAEEYVTWEIAPGRLMDGSIVDVWSKSDQVSWEMPGAGAPCTSTARAGRWRSYPYLAELDGEDGETLWSYLCRQWDDENGVNNGNEGKKLLRFNFFMLQADVLPNMGFSATRKRLIHSHDCLSESNFGQERQATEGIAFASSGEL</sequence>